<feature type="domain" description="Wax synthase" evidence="8">
    <location>
        <begin position="256"/>
        <end position="342"/>
    </location>
</feature>
<comment type="similarity">
    <text evidence="2">Belongs to the wax synthase family.</text>
</comment>
<evidence type="ECO:0000256" key="2">
    <source>
        <dbReference type="ARBA" id="ARBA00007282"/>
    </source>
</evidence>
<dbReference type="InterPro" id="IPR032805">
    <property type="entry name" value="Wax_synthase_dom"/>
</dbReference>
<sequence>MDSFRSVSSQLVLAFTSATNGGLAAELHRAVFTLKYFFLPSILFAVALASCPKTPRYRWVCYLSFACYVSLCSNPTALAAYRTGHVWFDHSIGTTVGSCLLNALHVLVLVDPFKEYRHQSDDLRGGKPRELPWLKRVYWAWSVLMSLRGVGWNYQMPHIPERSEPPPTRTKFILNMLGNLIRCYLLVDLTQNLLRAAPFLHHHQRPQDFSLRSLPFHQRFFCIATWFTSGYAAISAQYYTVALVCVTCRFSEPGDWPPPFGSLASSYSVRNFWGKTWHSFIRRFCISPGNKLIQLLQIPSKSIPAGLIKLYTTFLISALLHSVGDYTISPEYYGLSFLFFILQPVAITCEELIKCLLHKYVEQERLERFYFAGKVIGYIWVGWWLTETAPFLLDPAMLVGFDRHRIFPHSPMSRLAAKFELFRSTGVN</sequence>
<dbReference type="EMBL" id="KN834794">
    <property type="protein sequence ID" value="KIK56853.1"/>
    <property type="molecule type" value="Genomic_DNA"/>
</dbReference>
<evidence type="ECO:0000256" key="1">
    <source>
        <dbReference type="ARBA" id="ARBA00004141"/>
    </source>
</evidence>
<dbReference type="Proteomes" id="UP000053593">
    <property type="component" value="Unassembled WGS sequence"/>
</dbReference>
<name>A0A0D0CNJ9_9AGAR</name>
<evidence type="ECO:0000256" key="7">
    <source>
        <dbReference type="SAM" id="Phobius"/>
    </source>
</evidence>
<feature type="transmembrane region" description="Helical" evidence="7">
    <location>
        <begin position="87"/>
        <end position="110"/>
    </location>
</feature>
<dbReference type="InterPro" id="IPR044851">
    <property type="entry name" value="Wax_synthase"/>
</dbReference>
<reference evidence="9 10" key="1">
    <citation type="submission" date="2014-04" db="EMBL/GenBank/DDBJ databases">
        <title>Evolutionary Origins and Diversification of the Mycorrhizal Mutualists.</title>
        <authorList>
            <consortium name="DOE Joint Genome Institute"/>
            <consortium name="Mycorrhizal Genomics Consortium"/>
            <person name="Kohler A."/>
            <person name="Kuo A."/>
            <person name="Nagy L.G."/>
            <person name="Floudas D."/>
            <person name="Copeland A."/>
            <person name="Barry K.W."/>
            <person name="Cichocki N."/>
            <person name="Veneault-Fourrey C."/>
            <person name="LaButti K."/>
            <person name="Lindquist E.A."/>
            <person name="Lipzen A."/>
            <person name="Lundell T."/>
            <person name="Morin E."/>
            <person name="Murat C."/>
            <person name="Riley R."/>
            <person name="Ohm R."/>
            <person name="Sun H."/>
            <person name="Tunlid A."/>
            <person name="Henrissat B."/>
            <person name="Grigoriev I.V."/>
            <person name="Hibbett D.S."/>
            <person name="Martin F."/>
        </authorList>
    </citation>
    <scope>NUCLEOTIDE SEQUENCE [LARGE SCALE GENOMIC DNA]</scope>
    <source>
        <strain evidence="9 10">FD-317 M1</strain>
    </source>
</reference>
<evidence type="ECO:0000259" key="8">
    <source>
        <dbReference type="Pfam" id="PF13813"/>
    </source>
</evidence>
<evidence type="ECO:0000256" key="5">
    <source>
        <dbReference type="ARBA" id="ARBA00022989"/>
    </source>
</evidence>
<keyword evidence="4 7" id="KW-0812">Transmembrane</keyword>
<dbReference type="PANTHER" id="PTHR31595:SF67">
    <property type="entry name" value="WAX SYNTHASE DOMAIN-CONTAINING PROTEIN"/>
    <property type="match status" value="1"/>
</dbReference>
<protein>
    <recommendedName>
        <fullName evidence="8">Wax synthase domain-containing protein</fullName>
    </recommendedName>
</protein>
<gene>
    <name evidence="9" type="ORF">GYMLUDRAFT_75913</name>
</gene>
<dbReference type="Pfam" id="PF13813">
    <property type="entry name" value="MBOAT_2"/>
    <property type="match status" value="1"/>
</dbReference>
<dbReference type="GO" id="GO:0006629">
    <property type="term" value="P:lipid metabolic process"/>
    <property type="evidence" value="ECO:0007669"/>
    <property type="project" value="InterPro"/>
</dbReference>
<proteinExistence type="inferred from homology"/>
<comment type="subcellular location">
    <subcellularLocation>
        <location evidence="1">Membrane</location>
        <topology evidence="1">Multi-pass membrane protein</topology>
    </subcellularLocation>
</comment>
<dbReference type="OrthoDB" id="1077582at2759"/>
<organism evidence="9 10">
    <name type="scientific">Collybiopsis luxurians FD-317 M1</name>
    <dbReference type="NCBI Taxonomy" id="944289"/>
    <lineage>
        <taxon>Eukaryota</taxon>
        <taxon>Fungi</taxon>
        <taxon>Dikarya</taxon>
        <taxon>Basidiomycota</taxon>
        <taxon>Agaricomycotina</taxon>
        <taxon>Agaricomycetes</taxon>
        <taxon>Agaricomycetidae</taxon>
        <taxon>Agaricales</taxon>
        <taxon>Marasmiineae</taxon>
        <taxon>Omphalotaceae</taxon>
        <taxon>Collybiopsis</taxon>
        <taxon>Collybiopsis luxurians</taxon>
    </lineage>
</organism>
<dbReference type="GO" id="GO:0016020">
    <property type="term" value="C:membrane"/>
    <property type="evidence" value="ECO:0007669"/>
    <property type="project" value="UniProtKB-SubCell"/>
</dbReference>
<dbReference type="AlphaFoldDB" id="A0A0D0CNJ9"/>
<keyword evidence="10" id="KW-1185">Reference proteome</keyword>
<keyword evidence="3" id="KW-0808">Transferase</keyword>
<keyword evidence="5 7" id="KW-1133">Transmembrane helix</keyword>
<dbReference type="PANTHER" id="PTHR31595">
    <property type="entry name" value="LONG-CHAIN-ALCOHOL O-FATTY-ACYLTRANSFERASE 3-RELATED"/>
    <property type="match status" value="1"/>
</dbReference>
<dbReference type="GO" id="GO:0008374">
    <property type="term" value="F:O-acyltransferase activity"/>
    <property type="evidence" value="ECO:0007669"/>
    <property type="project" value="InterPro"/>
</dbReference>
<keyword evidence="6 7" id="KW-0472">Membrane</keyword>
<evidence type="ECO:0000256" key="3">
    <source>
        <dbReference type="ARBA" id="ARBA00022679"/>
    </source>
</evidence>
<evidence type="ECO:0000256" key="6">
    <source>
        <dbReference type="ARBA" id="ARBA00023136"/>
    </source>
</evidence>
<accession>A0A0D0CNJ9</accession>
<dbReference type="HOGENOM" id="CLU_032731_1_1_1"/>
<evidence type="ECO:0000313" key="10">
    <source>
        <dbReference type="Proteomes" id="UP000053593"/>
    </source>
</evidence>
<feature type="transmembrane region" description="Helical" evidence="7">
    <location>
        <begin position="34"/>
        <end position="52"/>
    </location>
</feature>
<feature type="transmembrane region" description="Helical" evidence="7">
    <location>
        <begin position="59"/>
        <end position="81"/>
    </location>
</feature>
<evidence type="ECO:0000256" key="4">
    <source>
        <dbReference type="ARBA" id="ARBA00022692"/>
    </source>
</evidence>
<evidence type="ECO:0000313" key="9">
    <source>
        <dbReference type="EMBL" id="KIK56853.1"/>
    </source>
</evidence>